<sequence length="508" mass="59046">MDQELKAIKKYKVYDASKPQWVDPQTPEGKRKLERTVGLRWQHDTAADGSKLSTLIAEGNKQPKETYGSDISAPTLSMKLLRTIISYAVYYQMQFHKVEVKHAFMYADLDTELYVNPPPKDPILADNRIKSGLTPIYKLNKAMQGLKQSHVRWYEHLRKFMVAIGFKTSPDAPAVFVANVNFIFNTIIVGVFGDELFVVTLHPESYTWFQTQLNRYFEIKEFYRPKKFMGLDISYEKESVKISKKTQIEKLIKKYSLDPKAGGKLDSPIPAKFDWSRFDDKENLIAKMSDDDLAEGKKWMNSRMGALNDLANTCREDISKYVAKLSQFQDYPHLLIQRLVQRVLLYVAQTPDKGVSYNRASLHPTIINCWTGRFAPAQCSILKYFIYTTGNITWGSREIKSSATEMDDRFTILFKAMDEIYWIRRVWLFLKRGRDDKDLLTDEVAVLIDDEDMFDHFVNNDYKSSSNELMDKFRPAQKLLTSHKWMFGPIDPNPVWMAEEELKDKLVI</sequence>
<keyword evidence="3" id="KW-1185">Reference proteome</keyword>
<dbReference type="Pfam" id="PF07727">
    <property type="entry name" value="RVT_2"/>
    <property type="match status" value="1"/>
</dbReference>
<feature type="domain" description="Reverse transcriptase Ty1/copia-type" evidence="1">
    <location>
        <begin position="34"/>
        <end position="257"/>
    </location>
</feature>
<dbReference type="RefSeq" id="XP_034012010.1">
    <property type="nucleotide sequence ID" value="XM_034155978.1"/>
</dbReference>
<name>A0A642ULY2_DIURU</name>
<dbReference type="EMBL" id="SWFT01000102">
    <property type="protein sequence ID" value="KAA8901529.1"/>
    <property type="molecule type" value="Genomic_DNA"/>
</dbReference>
<gene>
    <name evidence="2" type="ORF">DIURU_003238</name>
</gene>
<reference evidence="2 3" key="1">
    <citation type="submission" date="2019-07" db="EMBL/GenBank/DDBJ databases">
        <title>Genome assembly of two rare yeast pathogens: Diutina rugosa and Trichomonascus ciferrii.</title>
        <authorList>
            <person name="Mixao V."/>
            <person name="Saus E."/>
            <person name="Hansen A."/>
            <person name="Lass-Flor C."/>
            <person name="Gabaldon T."/>
        </authorList>
    </citation>
    <scope>NUCLEOTIDE SEQUENCE [LARGE SCALE GENOMIC DNA]</scope>
    <source>
        <strain evidence="2 3">CBS 613</strain>
    </source>
</reference>
<evidence type="ECO:0000313" key="2">
    <source>
        <dbReference type="EMBL" id="KAA8901529.1"/>
    </source>
</evidence>
<accession>A0A642ULY2</accession>
<evidence type="ECO:0000313" key="3">
    <source>
        <dbReference type="Proteomes" id="UP000449547"/>
    </source>
</evidence>
<protein>
    <recommendedName>
        <fullName evidence="1">Reverse transcriptase Ty1/copia-type domain-containing protein</fullName>
    </recommendedName>
</protein>
<dbReference type="InterPro" id="IPR013103">
    <property type="entry name" value="RVT_2"/>
</dbReference>
<evidence type="ECO:0000259" key="1">
    <source>
        <dbReference type="Pfam" id="PF07727"/>
    </source>
</evidence>
<dbReference type="OrthoDB" id="4064460at2759"/>
<organism evidence="2 3">
    <name type="scientific">Diutina rugosa</name>
    <name type="common">Yeast</name>
    <name type="synonym">Candida rugosa</name>
    <dbReference type="NCBI Taxonomy" id="5481"/>
    <lineage>
        <taxon>Eukaryota</taxon>
        <taxon>Fungi</taxon>
        <taxon>Dikarya</taxon>
        <taxon>Ascomycota</taxon>
        <taxon>Saccharomycotina</taxon>
        <taxon>Pichiomycetes</taxon>
        <taxon>Debaryomycetaceae</taxon>
        <taxon>Diutina</taxon>
    </lineage>
</organism>
<dbReference type="Proteomes" id="UP000449547">
    <property type="component" value="Unassembled WGS sequence"/>
</dbReference>
<dbReference type="VEuPathDB" id="FungiDB:DIURU_003238"/>
<comment type="caution">
    <text evidence="2">The sequence shown here is derived from an EMBL/GenBank/DDBJ whole genome shotgun (WGS) entry which is preliminary data.</text>
</comment>
<dbReference type="GeneID" id="54781889"/>
<dbReference type="AlphaFoldDB" id="A0A642ULY2"/>
<proteinExistence type="predicted"/>